<dbReference type="STRING" id="3476.A0A2P5BGS9"/>
<dbReference type="PANTHER" id="PTHR42648:SF26">
    <property type="entry name" value="INTEGRASE CATALYTIC DOMAIN-CONTAINING PROTEIN"/>
    <property type="match status" value="1"/>
</dbReference>
<gene>
    <name evidence="2" type="ORF">PanWU01x14_240740</name>
</gene>
<keyword evidence="3" id="KW-1185">Reference proteome</keyword>
<dbReference type="Proteomes" id="UP000237105">
    <property type="component" value="Unassembled WGS sequence"/>
</dbReference>
<dbReference type="PANTHER" id="PTHR42648">
    <property type="entry name" value="TRANSPOSASE, PUTATIVE-RELATED"/>
    <property type="match status" value="1"/>
</dbReference>
<keyword evidence="1" id="KW-0472">Membrane</keyword>
<accession>A0A2P5BGS9</accession>
<dbReference type="AlphaFoldDB" id="A0A2P5BGS9"/>
<keyword evidence="1" id="KW-1133">Transmembrane helix</keyword>
<sequence length="121" mass="13923">VHTVSNHVPLHLPASAHPIVHRVLNLCDVPRARQSKFQFCSSCQFAKSHKLPFVLSDSQSMKPFELIHTDVWGASLVASIPGVRYFLLFINDFSRFTWMYLLKTKDEAYPIFLKFKAMVET</sequence>
<organism evidence="2 3">
    <name type="scientific">Parasponia andersonii</name>
    <name type="common">Sponia andersonii</name>
    <dbReference type="NCBI Taxonomy" id="3476"/>
    <lineage>
        <taxon>Eukaryota</taxon>
        <taxon>Viridiplantae</taxon>
        <taxon>Streptophyta</taxon>
        <taxon>Embryophyta</taxon>
        <taxon>Tracheophyta</taxon>
        <taxon>Spermatophyta</taxon>
        <taxon>Magnoliopsida</taxon>
        <taxon>eudicotyledons</taxon>
        <taxon>Gunneridae</taxon>
        <taxon>Pentapetalae</taxon>
        <taxon>rosids</taxon>
        <taxon>fabids</taxon>
        <taxon>Rosales</taxon>
        <taxon>Cannabaceae</taxon>
        <taxon>Parasponia</taxon>
    </lineage>
</organism>
<feature type="transmembrane region" description="Helical" evidence="1">
    <location>
        <begin position="71"/>
        <end position="90"/>
    </location>
</feature>
<protein>
    <submittedName>
        <fullName evidence="2">Ribonuclease H-like domain containing protein</fullName>
    </submittedName>
</protein>
<dbReference type="Gene3D" id="3.30.420.10">
    <property type="entry name" value="Ribonuclease H-like superfamily/Ribonuclease H"/>
    <property type="match status" value="1"/>
</dbReference>
<comment type="caution">
    <text evidence="2">The sequence shown here is derived from an EMBL/GenBank/DDBJ whole genome shotgun (WGS) entry which is preliminary data.</text>
</comment>
<proteinExistence type="predicted"/>
<reference evidence="3" key="1">
    <citation type="submission" date="2016-06" db="EMBL/GenBank/DDBJ databases">
        <title>Parallel loss of symbiosis genes in relatives of nitrogen-fixing non-legume Parasponia.</title>
        <authorList>
            <person name="Van Velzen R."/>
            <person name="Holmer R."/>
            <person name="Bu F."/>
            <person name="Rutten L."/>
            <person name="Van Zeijl A."/>
            <person name="Liu W."/>
            <person name="Santuari L."/>
            <person name="Cao Q."/>
            <person name="Sharma T."/>
            <person name="Shen D."/>
            <person name="Roswanjaya Y."/>
            <person name="Wardhani T."/>
            <person name="Kalhor M.S."/>
            <person name="Jansen J."/>
            <person name="Van den Hoogen J."/>
            <person name="Gungor B."/>
            <person name="Hartog M."/>
            <person name="Hontelez J."/>
            <person name="Verver J."/>
            <person name="Yang W.-C."/>
            <person name="Schijlen E."/>
            <person name="Repin R."/>
            <person name="Schilthuizen M."/>
            <person name="Schranz E."/>
            <person name="Heidstra R."/>
            <person name="Miyata K."/>
            <person name="Fedorova E."/>
            <person name="Kohlen W."/>
            <person name="Bisseling T."/>
            <person name="Smit S."/>
            <person name="Geurts R."/>
        </authorList>
    </citation>
    <scope>NUCLEOTIDE SEQUENCE [LARGE SCALE GENOMIC DNA]</scope>
    <source>
        <strain evidence="3">cv. WU1-14</strain>
    </source>
</reference>
<feature type="non-terminal residue" evidence="2">
    <location>
        <position position="1"/>
    </location>
</feature>
<dbReference type="SUPFAM" id="SSF53098">
    <property type="entry name" value="Ribonuclease H-like"/>
    <property type="match status" value="1"/>
</dbReference>
<dbReference type="EMBL" id="JXTB01000284">
    <property type="protein sequence ID" value="PON47985.1"/>
    <property type="molecule type" value="Genomic_DNA"/>
</dbReference>
<evidence type="ECO:0000313" key="3">
    <source>
        <dbReference type="Proteomes" id="UP000237105"/>
    </source>
</evidence>
<dbReference type="InterPro" id="IPR012337">
    <property type="entry name" value="RNaseH-like_sf"/>
</dbReference>
<keyword evidence="1" id="KW-0812">Transmembrane</keyword>
<evidence type="ECO:0000313" key="2">
    <source>
        <dbReference type="EMBL" id="PON47985.1"/>
    </source>
</evidence>
<dbReference type="InterPro" id="IPR036397">
    <property type="entry name" value="RNaseH_sf"/>
</dbReference>
<dbReference type="OrthoDB" id="1935865at2759"/>
<evidence type="ECO:0000256" key="1">
    <source>
        <dbReference type="SAM" id="Phobius"/>
    </source>
</evidence>
<name>A0A2P5BGS9_PARAD</name>
<dbReference type="GO" id="GO:0003676">
    <property type="term" value="F:nucleic acid binding"/>
    <property type="evidence" value="ECO:0007669"/>
    <property type="project" value="InterPro"/>
</dbReference>
<dbReference type="InterPro" id="IPR039537">
    <property type="entry name" value="Retrotran_Ty1/copia-like"/>
</dbReference>